<feature type="domain" description="tRNAHis guanylyltransferase catalytic" evidence="1">
    <location>
        <begin position="147"/>
        <end position="277"/>
    </location>
</feature>
<reference evidence="2 3" key="1">
    <citation type="submission" date="2024-02" db="EMBL/GenBank/DDBJ databases">
        <authorList>
            <person name="Chen Y."/>
            <person name="Shah S."/>
            <person name="Dougan E. K."/>
            <person name="Thang M."/>
            <person name="Chan C."/>
        </authorList>
    </citation>
    <scope>NUCLEOTIDE SEQUENCE [LARGE SCALE GENOMIC DNA]</scope>
</reference>
<name>A0ABP0P4Z7_9DINO</name>
<dbReference type="Proteomes" id="UP001642464">
    <property type="component" value="Unassembled WGS sequence"/>
</dbReference>
<evidence type="ECO:0000313" key="2">
    <source>
        <dbReference type="EMBL" id="CAK9071100.1"/>
    </source>
</evidence>
<dbReference type="EMBL" id="CAXAMM010033334">
    <property type="protein sequence ID" value="CAK9071100.1"/>
    <property type="molecule type" value="Genomic_DNA"/>
</dbReference>
<evidence type="ECO:0000313" key="3">
    <source>
        <dbReference type="Proteomes" id="UP001642464"/>
    </source>
</evidence>
<gene>
    <name evidence="2" type="ORF">SCF082_LOCUS35231</name>
</gene>
<dbReference type="InterPro" id="IPR024956">
    <property type="entry name" value="tRNAHis_GuaTrfase_cat"/>
</dbReference>
<keyword evidence="3" id="KW-1185">Reference proteome</keyword>
<proteinExistence type="predicted"/>
<accession>A0ABP0P4Z7</accession>
<protein>
    <submittedName>
        <fullName evidence="2">2-Mannosidase</fullName>
    </submittedName>
</protein>
<organism evidence="2 3">
    <name type="scientific">Durusdinium trenchii</name>
    <dbReference type="NCBI Taxonomy" id="1381693"/>
    <lineage>
        <taxon>Eukaryota</taxon>
        <taxon>Sar</taxon>
        <taxon>Alveolata</taxon>
        <taxon>Dinophyceae</taxon>
        <taxon>Suessiales</taxon>
        <taxon>Symbiodiniaceae</taxon>
        <taxon>Durusdinium</taxon>
    </lineage>
</organism>
<comment type="caution">
    <text evidence="2">The sequence shown here is derived from an EMBL/GenBank/DDBJ whole genome shotgun (WGS) entry which is preliminary data.</text>
</comment>
<evidence type="ECO:0000259" key="1">
    <source>
        <dbReference type="Pfam" id="PF04446"/>
    </source>
</evidence>
<sequence>MAAVSSAIGARPICPWRVLRAELHVLRAPGAQRAVVVTRGAAIGAWVVRWLVPKRGQRGKDGPVQSNWSKSPGVESSKSKLSRVLRLAIDASAAEAALDPENADLESFAQQMRRVLELKRPQRHDQIHDHELAPLIQKKWWTQLGKLVKAHEEYQKPLPTNAWISLRLDGCCWGTLMARLKASGILDYGFRSEIAETMIASCRAVMCEFGAVVGYTHSDEMSILVPPLTELPSHVSWWVSIAASVATATCNRMLAALAAQKGLTLEDRILAHFDCRLGVFQSPLEAESLLLWRASDCNVNSASDAIKFSGAPMEVRSFNTIQKLIYLQRRGGLPLQRHQAYGSLLRGGDGRVVLMNSGAHAQPMHLLNLCRNASLLEGPLDADTAWPGTTPQCRA</sequence>
<dbReference type="InterPro" id="IPR038469">
    <property type="entry name" value="tRNAHis_GuaTrfase_Thg1_sf"/>
</dbReference>
<dbReference type="Pfam" id="PF04446">
    <property type="entry name" value="Thg1"/>
    <property type="match status" value="1"/>
</dbReference>
<dbReference type="Gene3D" id="3.30.70.3000">
    <property type="match status" value="1"/>
</dbReference>